<organism evidence="4 5">
    <name type="scientific">Mycolicibacterium celeriflavum</name>
    <name type="common">Mycobacterium celeriflavum</name>
    <dbReference type="NCBI Taxonomy" id="1249101"/>
    <lineage>
        <taxon>Bacteria</taxon>
        <taxon>Bacillati</taxon>
        <taxon>Actinomycetota</taxon>
        <taxon>Actinomycetes</taxon>
        <taxon>Mycobacteriales</taxon>
        <taxon>Mycobacteriaceae</taxon>
        <taxon>Mycolicibacterium</taxon>
    </lineage>
</organism>
<dbReference type="Proteomes" id="UP000466431">
    <property type="component" value="Chromosome"/>
</dbReference>
<feature type="domain" description="DUF7159" evidence="3">
    <location>
        <begin position="2"/>
        <end position="230"/>
    </location>
</feature>
<dbReference type="EMBL" id="AP022591">
    <property type="protein sequence ID" value="BBY44610.1"/>
    <property type="molecule type" value="Genomic_DNA"/>
</dbReference>
<evidence type="ECO:0000256" key="2">
    <source>
        <dbReference type="SAM" id="Phobius"/>
    </source>
</evidence>
<feature type="compositionally biased region" description="Acidic residues" evidence="1">
    <location>
        <begin position="460"/>
        <end position="469"/>
    </location>
</feature>
<keyword evidence="2" id="KW-0812">Transmembrane</keyword>
<keyword evidence="2" id="KW-1133">Transmembrane helix</keyword>
<feature type="compositionally biased region" description="Gly residues" evidence="1">
    <location>
        <begin position="479"/>
        <end position="512"/>
    </location>
</feature>
<sequence>MDIVLGVSMTPATVRIVLVEGEKADGATVDHDVFDVSEAEGSATPGAAAQVVDAVLGTKESAEAGGHDLKAIGVTWSDHAEAAQLRELLAARGIDDVMLVSDGHAAAALAQAVGRAVGYGTTALLFIDRDTATLSVVQTDDGSVVKVLGRTLHSQDAMAVLADMAAAVDAQDTRPQGMFVVGSGVDVSSVKSHLEHLVSLPVHAPDEPEMALARGAALAAANAPAFEASTVGLAYSQDPDGTTAGSVYAGLAGAETQLAPAGDDGAYLDADEPKTDLSPTSNDDRKPFLLVGSALTSIFVVGVVALVISLAVSIRPTADERPSPGQSAIVPSSVAPAPPPPPVEQAKPVQAPPPPAETIKAPVPVVQEQPAPQSPRTVYVEAPAPAPQAPAPAPAPAAPPPAPAAPPAPAPVAPAPVPAYLPPAVAPPPYYYPRPQNPWNPPRSPWTPPKSSPWTPPWQDEPEEPEWPDLETPPWQNGSGNGSGSNPGSGSYPGSGSGGNSGSGSGRYPGRGSGDDGPRRSGGSSGGGGSNCFLIFCG</sequence>
<keyword evidence="2" id="KW-0472">Membrane</keyword>
<dbReference type="Pfam" id="PF23717">
    <property type="entry name" value="DUF7159"/>
    <property type="match status" value="1"/>
</dbReference>
<evidence type="ECO:0000259" key="3">
    <source>
        <dbReference type="Pfam" id="PF23717"/>
    </source>
</evidence>
<name>A0A7I7RJY4_MYCCF</name>
<dbReference type="RefSeq" id="WP_163689890.1">
    <property type="nucleotide sequence ID" value="NZ_AP022591.1"/>
</dbReference>
<evidence type="ECO:0000313" key="4">
    <source>
        <dbReference type="EMBL" id="BBY44610.1"/>
    </source>
</evidence>
<gene>
    <name evidence="4" type="ORF">MCEL_29050</name>
</gene>
<feature type="region of interest" description="Disordered" evidence="1">
    <location>
        <begin position="317"/>
        <end position="359"/>
    </location>
</feature>
<feature type="region of interest" description="Disordered" evidence="1">
    <location>
        <begin position="262"/>
        <end position="286"/>
    </location>
</feature>
<feature type="region of interest" description="Disordered" evidence="1">
    <location>
        <begin position="384"/>
        <end position="538"/>
    </location>
</feature>
<reference evidence="4 5" key="1">
    <citation type="journal article" date="2019" name="Emerg. Microbes Infect.">
        <title>Comprehensive subspecies identification of 175 nontuberculous mycobacteria species based on 7547 genomic profiles.</title>
        <authorList>
            <person name="Matsumoto Y."/>
            <person name="Kinjo T."/>
            <person name="Motooka D."/>
            <person name="Nabeya D."/>
            <person name="Jung N."/>
            <person name="Uechi K."/>
            <person name="Horii T."/>
            <person name="Iida T."/>
            <person name="Fujita J."/>
            <person name="Nakamura S."/>
        </authorList>
    </citation>
    <scope>NUCLEOTIDE SEQUENCE [LARGE SCALE GENOMIC DNA]</scope>
    <source>
        <strain evidence="4 5">JCM 18439</strain>
    </source>
</reference>
<feature type="transmembrane region" description="Helical" evidence="2">
    <location>
        <begin position="288"/>
        <end position="312"/>
    </location>
</feature>
<feature type="compositionally biased region" description="Low complexity" evidence="1">
    <location>
        <begin position="326"/>
        <end position="335"/>
    </location>
</feature>
<evidence type="ECO:0000256" key="1">
    <source>
        <dbReference type="SAM" id="MobiDB-lite"/>
    </source>
</evidence>
<dbReference type="AlphaFoldDB" id="A0A7I7RJY4"/>
<dbReference type="PRINTS" id="PR01217">
    <property type="entry name" value="PRICHEXTENSN"/>
</dbReference>
<accession>A0A7I7RJY4</accession>
<dbReference type="InterPro" id="IPR055583">
    <property type="entry name" value="DUF7159"/>
</dbReference>
<proteinExistence type="predicted"/>
<dbReference type="KEGG" id="mcee:MCEL_29050"/>
<protein>
    <recommendedName>
        <fullName evidence="3">DUF7159 domain-containing protein</fullName>
    </recommendedName>
</protein>
<feature type="compositionally biased region" description="Pro residues" evidence="1">
    <location>
        <begin position="384"/>
        <end position="456"/>
    </location>
</feature>
<evidence type="ECO:0000313" key="5">
    <source>
        <dbReference type="Proteomes" id="UP000466431"/>
    </source>
</evidence>
<keyword evidence="5" id="KW-1185">Reference proteome</keyword>